<name>A0AAE0N8K7_9PEZI</name>
<protein>
    <recommendedName>
        <fullName evidence="3">SnoaL-like domain-containing protein</fullName>
    </recommendedName>
</protein>
<accession>A0AAE0N8K7</accession>
<evidence type="ECO:0000313" key="2">
    <source>
        <dbReference type="Proteomes" id="UP001285441"/>
    </source>
</evidence>
<evidence type="ECO:0000313" key="1">
    <source>
        <dbReference type="EMBL" id="KAK3374832.1"/>
    </source>
</evidence>
<reference evidence="1" key="2">
    <citation type="submission" date="2023-06" db="EMBL/GenBank/DDBJ databases">
        <authorList>
            <consortium name="Lawrence Berkeley National Laboratory"/>
            <person name="Haridas S."/>
            <person name="Hensen N."/>
            <person name="Bonometti L."/>
            <person name="Westerberg I."/>
            <person name="Brannstrom I.O."/>
            <person name="Guillou S."/>
            <person name="Cros-Aarteil S."/>
            <person name="Calhoun S."/>
            <person name="Kuo A."/>
            <person name="Mondo S."/>
            <person name="Pangilinan J."/>
            <person name="Riley R."/>
            <person name="LaButti K."/>
            <person name="Andreopoulos B."/>
            <person name="Lipzen A."/>
            <person name="Chen C."/>
            <person name="Yanf M."/>
            <person name="Daum C."/>
            <person name="Ng V."/>
            <person name="Clum A."/>
            <person name="Steindorff A."/>
            <person name="Ohm R."/>
            <person name="Martin F."/>
            <person name="Silar P."/>
            <person name="Natvig D."/>
            <person name="Lalanne C."/>
            <person name="Gautier V."/>
            <person name="Ament-velasquez S.L."/>
            <person name="Kruys A."/>
            <person name="Hutchinson M.I."/>
            <person name="Powell A.J."/>
            <person name="Barry K."/>
            <person name="Miller A.N."/>
            <person name="Grigoriev I.V."/>
            <person name="Debuchy R."/>
            <person name="Gladieux P."/>
            <person name="Thoren M.H."/>
            <person name="Johannesson H."/>
        </authorList>
    </citation>
    <scope>NUCLEOTIDE SEQUENCE</scope>
    <source>
        <strain evidence="1">CBS 232.78</strain>
    </source>
</reference>
<organism evidence="1 2">
    <name type="scientific">Podospora didyma</name>
    <dbReference type="NCBI Taxonomy" id="330526"/>
    <lineage>
        <taxon>Eukaryota</taxon>
        <taxon>Fungi</taxon>
        <taxon>Dikarya</taxon>
        <taxon>Ascomycota</taxon>
        <taxon>Pezizomycotina</taxon>
        <taxon>Sordariomycetes</taxon>
        <taxon>Sordariomycetidae</taxon>
        <taxon>Sordariales</taxon>
        <taxon>Podosporaceae</taxon>
        <taxon>Podospora</taxon>
    </lineage>
</organism>
<proteinExistence type="predicted"/>
<evidence type="ECO:0008006" key="3">
    <source>
        <dbReference type="Google" id="ProtNLM"/>
    </source>
</evidence>
<gene>
    <name evidence="1" type="ORF">B0H63DRAFT_257196</name>
</gene>
<dbReference type="AlphaFoldDB" id="A0AAE0N8K7"/>
<dbReference type="Proteomes" id="UP001285441">
    <property type="component" value="Unassembled WGS sequence"/>
</dbReference>
<keyword evidence="2" id="KW-1185">Reference proteome</keyword>
<sequence>MATSTPTSSMIENTIKEYFASKLEFFDTKSSAQSSRTQTEDCNFSLAPASFHRELGIPAGFALSNTAWDEHVLGQLPLLHTAQSERLETVIDAAARKAVVHVRNEMVLKDGNKATVENALFFYFIDDGTKIKKIVEFTDVVETKRYLGLVEEAKHAAKKE</sequence>
<reference evidence="1" key="1">
    <citation type="journal article" date="2023" name="Mol. Phylogenet. Evol.">
        <title>Genome-scale phylogeny and comparative genomics of the fungal order Sordariales.</title>
        <authorList>
            <person name="Hensen N."/>
            <person name="Bonometti L."/>
            <person name="Westerberg I."/>
            <person name="Brannstrom I.O."/>
            <person name="Guillou S."/>
            <person name="Cros-Aarteil S."/>
            <person name="Calhoun S."/>
            <person name="Haridas S."/>
            <person name="Kuo A."/>
            <person name="Mondo S."/>
            <person name="Pangilinan J."/>
            <person name="Riley R."/>
            <person name="LaButti K."/>
            <person name="Andreopoulos B."/>
            <person name="Lipzen A."/>
            <person name="Chen C."/>
            <person name="Yan M."/>
            <person name="Daum C."/>
            <person name="Ng V."/>
            <person name="Clum A."/>
            <person name="Steindorff A."/>
            <person name="Ohm R.A."/>
            <person name="Martin F."/>
            <person name="Silar P."/>
            <person name="Natvig D.O."/>
            <person name="Lalanne C."/>
            <person name="Gautier V."/>
            <person name="Ament-Velasquez S.L."/>
            <person name="Kruys A."/>
            <person name="Hutchinson M.I."/>
            <person name="Powell A.J."/>
            <person name="Barry K."/>
            <person name="Miller A.N."/>
            <person name="Grigoriev I.V."/>
            <person name="Debuchy R."/>
            <person name="Gladieux P."/>
            <person name="Hiltunen Thoren M."/>
            <person name="Johannesson H."/>
        </authorList>
    </citation>
    <scope>NUCLEOTIDE SEQUENCE</scope>
    <source>
        <strain evidence="1">CBS 232.78</strain>
    </source>
</reference>
<dbReference type="EMBL" id="JAULSW010000007">
    <property type="protein sequence ID" value="KAK3374832.1"/>
    <property type="molecule type" value="Genomic_DNA"/>
</dbReference>
<comment type="caution">
    <text evidence="1">The sequence shown here is derived from an EMBL/GenBank/DDBJ whole genome shotgun (WGS) entry which is preliminary data.</text>
</comment>